<dbReference type="PANTHER" id="PTHR11486">
    <property type="entry name" value="FIBROBLAST GROWTH FACTOR"/>
    <property type="match status" value="1"/>
</dbReference>
<dbReference type="SMART" id="SM00442">
    <property type="entry name" value="FGF"/>
    <property type="match status" value="1"/>
</dbReference>
<dbReference type="GeneID" id="105309888"/>
<protein>
    <recommendedName>
        <fullName evidence="3">Fibroblast growth factor</fullName>
        <shortName evidence="3">FGF</shortName>
    </recommendedName>
</protein>
<reference evidence="5" key="1">
    <citation type="submission" date="2025-08" db="UniProtKB">
        <authorList>
            <consortium name="RefSeq"/>
        </authorList>
    </citation>
    <scope>IDENTIFICATION</scope>
    <source>
        <tissue evidence="5">Kidney</tissue>
    </source>
</reference>
<dbReference type="PROSITE" id="PS00247">
    <property type="entry name" value="HBGF_FGF"/>
    <property type="match status" value="1"/>
</dbReference>
<keyword evidence="2" id="KW-0339">Growth factor</keyword>
<evidence type="ECO:0000256" key="3">
    <source>
        <dbReference type="RuleBase" id="RU049442"/>
    </source>
</evidence>
<dbReference type="SUPFAM" id="SSF50353">
    <property type="entry name" value="Cytokine"/>
    <property type="match status" value="1"/>
</dbReference>
<keyword evidence="4" id="KW-1185">Reference proteome</keyword>
<dbReference type="RefSeq" id="XP_011384397.1">
    <property type="nucleotide sequence ID" value="XM_011386095.1"/>
</dbReference>
<proteinExistence type="inferred from homology"/>
<dbReference type="AlphaFoldDB" id="A0A6P3RX45"/>
<dbReference type="KEGG" id="pvp:105309888"/>
<accession>A0A6P3RX45</accession>
<evidence type="ECO:0000256" key="2">
    <source>
        <dbReference type="ARBA" id="ARBA00023030"/>
    </source>
</evidence>
<evidence type="ECO:0000313" key="5">
    <source>
        <dbReference type="RefSeq" id="XP_011384397.1"/>
    </source>
</evidence>
<dbReference type="GO" id="GO:0008083">
    <property type="term" value="F:growth factor activity"/>
    <property type="evidence" value="ECO:0007669"/>
    <property type="project" value="UniProtKB-KW"/>
</dbReference>
<name>A0A6P3RX45_PTEVA</name>
<dbReference type="InterPro" id="IPR008996">
    <property type="entry name" value="IL1/FGF"/>
</dbReference>
<dbReference type="OrthoDB" id="5960247at2759"/>
<evidence type="ECO:0000313" key="4">
    <source>
        <dbReference type="Proteomes" id="UP000515202"/>
    </source>
</evidence>
<dbReference type="PRINTS" id="PR00263">
    <property type="entry name" value="HBGFFGF"/>
</dbReference>
<organism evidence="4 5">
    <name type="scientific">Pteropus vampyrus</name>
    <name type="common">Large flying fox</name>
    <dbReference type="NCBI Taxonomy" id="132908"/>
    <lineage>
        <taxon>Eukaryota</taxon>
        <taxon>Metazoa</taxon>
        <taxon>Chordata</taxon>
        <taxon>Craniata</taxon>
        <taxon>Vertebrata</taxon>
        <taxon>Euteleostomi</taxon>
        <taxon>Mammalia</taxon>
        <taxon>Eutheria</taxon>
        <taxon>Laurasiatheria</taxon>
        <taxon>Chiroptera</taxon>
        <taxon>Yinpterochiroptera</taxon>
        <taxon>Pteropodoidea</taxon>
        <taxon>Pteropodidae</taxon>
        <taxon>Pteropodinae</taxon>
        <taxon>Pteropus</taxon>
    </lineage>
</organism>
<dbReference type="Pfam" id="PF00167">
    <property type="entry name" value="FGF"/>
    <property type="match status" value="1"/>
</dbReference>
<dbReference type="PRINTS" id="PR00262">
    <property type="entry name" value="IL1HBGF"/>
</dbReference>
<dbReference type="Proteomes" id="UP000515202">
    <property type="component" value="Unplaced"/>
</dbReference>
<evidence type="ECO:0000256" key="1">
    <source>
        <dbReference type="ARBA" id="ARBA00007936"/>
    </source>
</evidence>
<gene>
    <name evidence="5" type="primary">LOC105309888</name>
</gene>
<comment type="similarity">
    <text evidence="1 3">Belongs to the heparin-binding growth factors family.</text>
</comment>
<dbReference type="Gene3D" id="2.80.10.50">
    <property type="match status" value="1"/>
</dbReference>
<sequence>MTRAPPPGLLELSPVERGVVSIFGVASRFFVAMSNKGKLYGSPFFTDECKFKEILLPNNYNAYECYRNPGMFVALSKNGKTKKGNRVSPTMKVTHFLPRL</sequence>
<dbReference type="InterPro" id="IPR002209">
    <property type="entry name" value="Fibroblast_GF_fam"/>
</dbReference>